<dbReference type="InterPro" id="IPR036890">
    <property type="entry name" value="HATPase_C_sf"/>
</dbReference>
<evidence type="ECO:0000256" key="8">
    <source>
        <dbReference type="ARBA" id="ARBA00023012"/>
    </source>
</evidence>
<proteinExistence type="predicted"/>
<sequence length="542" mass="57117">MWESVFTGFSGILFIGAGAVAQHRRPDNRVGLLMVLVGVGWFAEDVRFIPFPVTHTVGLMLSTASSAFLAHLVLAFPTGRLGSRPVRWLVGTTYVAVFVLVPFGSLFQDLSGIGPAYQRNLLLVDSPAMLLLLTRLVAAIGAVAAGAMVVVLVQRWMRASPPQRRLLGPVFLTFLVGGLASTAGNAMSQFDPVRIGALTVYQLAFCVLPLVFLAGVLRVRLGRTAVAELLIDLQRPLSPVDLRDRLGTALGDRSLQVGYWRPDVGDLVDAAGAPLATPAPGSGRAVTYVDRAGKRVAALIHDVALCEDAHVLRAVTAAAGLSLENQRLTAEVRAQLGEVRASRARIVTAVAEERRRMERDLHDGVQQHVVAAAIGIRAVESQLAPDADDGVRVLLRTCGEGLDTALADLRSLARGIHPAILSEDGLVAALQSLVERVPAPVDLAAAEIPRLPFAVEATAYFVVAEAVTNAIKHAQADRIRITVVPGPGVIRVAVRDDGTGGAALTAGSGLLGLADRVRALDGDLVVESEPGRGTTVTAVLPV</sequence>
<evidence type="ECO:0000259" key="10">
    <source>
        <dbReference type="SMART" id="SM00387"/>
    </source>
</evidence>
<evidence type="ECO:0000313" key="12">
    <source>
        <dbReference type="Proteomes" id="UP000638560"/>
    </source>
</evidence>
<keyword evidence="9" id="KW-0472">Membrane</keyword>
<protein>
    <recommendedName>
        <fullName evidence="2">histidine kinase</fullName>
        <ecNumber evidence="2">2.7.13.3</ecNumber>
    </recommendedName>
</protein>
<dbReference type="Pfam" id="PF07730">
    <property type="entry name" value="HisKA_3"/>
    <property type="match status" value="1"/>
</dbReference>
<feature type="transmembrane region" description="Helical" evidence="9">
    <location>
        <begin position="88"/>
        <end position="108"/>
    </location>
</feature>
<evidence type="ECO:0000256" key="9">
    <source>
        <dbReference type="SAM" id="Phobius"/>
    </source>
</evidence>
<dbReference type="CDD" id="cd16917">
    <property type="entry name" value="HATPase_UhpB-NarQ-NarX-like"/>
    <property type="match status" value="1"/>
</dbReference>
<dbReference type="GO" id="GO:0016301">
    <property type="term" value="F:kinase activity"/>
    <property type="evidence" value="ECO:0007669"/>
    <property type="project" value="UniProtKB-KW"/>
</dbReference>
<evidence type="ECO:0000256" key="7">
    <source>
        <dbReference type="ARBA" id="ARBA00022840"/>
    </source>
</evidence>
<dbReference type="EC" id="2.7.13.3" evidence="2"/>
<feature type="domain" description="Histidine kinase/HSP90-like ATPase" evidence="10">
    <location>
        <begin position="454"/>
        <end position="542"/>
    </location>
</feature>
<dbReference type="Gene3D" id="3.30.565.10">
    <property type="entry name" value="Histidine kinase-like ATPase, C-terminal domain"/>
    <property type="match status" value="1"/>
</dbReference>
<feature type="transmembrane region" description="Helical" evidence="9">
    <location>
        <begin position="195"/>
        <end position="217"/>
    </location>
</feature>
<comment type="catalytic activity">
    <reaction evidence="1">
        <text>ATP + protein L-histidine = ADP + protein N-phospho-L-histidine.</text>
        <dbReference type="EC" id="2.7.13.3"/>
    </reaction>
</comment>
<dbReference type="InterPro" id="IPR003594">
    <property type="entry name" value="HATPase_dom"/>
</dbReference>
<feature type="transmembrane region" description="Helical" evidence="9">
    <location>
        <begin position="165"/>
        <end position="183"/>
    </location>
</feature>
<dbReference type="Gene3D" id="1.20.5.1930">
    <property type="match status" value="1"/>
</dbReference>
<keyword evidence="8" id="KW-0902">Two-component regulatory system</keyword>
<evidence type="ECO:0000256" key="2">
    <source>
        <dbReference type="ARBA" id="ARBA00012438"/>
    </source>
</evidence>
<keyword evidence="9" id="KW-1133">Transmembrane helix</keyword>
<dbReference type="SUPFAM" id="SSF55874">
    <property type="entry name" value="ATPase domain of HSP90 chaperone/DNA topoisomerase II/histidine kinase"/>
    <property type="match status" value="1"/>
</dbReference>
<feature type="transmembrane region" description="Helical" evidence="9">
    <location>
        <begin position="57"/>
        <end position="76"/>
    </location>
</feature>
<evidence type="ECO:0000256" key="6">
    <source>
        <dbReference type="ARBA" id="ARBA00022777"/>
    </source>
</evidence>
<dbReference type="EMBL" id="JADPUN010000148">
    <property type="protein sequence ID" value="MBF9130307.1"/>
    <property type="molecule type" value="Genomic_DNA"/>
</dbReference>
<evidence type="ECO:0000256" key="4">
    <source>
        <dbReference type="ARBA" id="ARBA00022679"/>
    </source>
</evidence>
<dbReference type="PANTHER" id="PTHR24421">
    <property type="entry name" value="NITRATE/NITRITE SENSOR PROTEIN NARX-RELATED"/>
    <property type="match status" value="1"/>
</dbReference>
<keyword evidence="5" id="KW-0547">Nucleotide-binding</keyword>
<evidence type="ECO:0000256" key="3">
    <source>
        <dbReference type="ARBA" id="ARBA00022553"/>
    </source>
</evidence>
<evidence type="ECO:0000256" key="1">
    <source>
        <dbReference type="ARBA" id="ARBA00000085"/>
    </source>
</evidence>
<keyword evidence="7" id="KW-0067">ATP-binding</keyword>
<dbReference type="Pfam" id="PF02518">
    <property type="entry name" value="HATPase_c"/>
    <property type="match status" value="1"/>
</dbReference>
<organism evidence="11 12">
    <name type="scientific">Plantactinospora alkalitolerans</name>
    <dbReference type="NCBI Taxonomy" id="2789879"/>
    <lineage>
        <taxon>Bacteria</taxon>
        <taxon>Bacillati</taxon>
        <taxon>Actinomycetota</taxon>
        <taxon>Actinomycetes</taxon>
        <taxon>Micromonosporales</taxon>
        <taxon>Micromonosporaceae</taxon>
        <taxon>Plantactinospora</taxon>
    </lineage>
</organism>
<evidence type="ECO:0000313" key="11">
    <source>
        <dbReference type="EMBL" id="MBF9130307.1"/>
    </source>
</evidence>
<keyword evidence="4" id="KW-0808">Transferase</keyword>
<accession>A0ABS0GVU4</accession>
<dbReference type="Proteomes" id="UP000638560">
    <property type="component" value="Unassembled WGS sequence"/>
</dbReference>
<keyword evidence="3" id="KW-0597">Phosphoprotein</keyword>
<dbReference type="InterPro" id="IPR011712">
    <property type="entry name" value="Sig_transdc_His_kin_sub3_dim/P"/>
</dbReference>
<dbReference type="SMART" id="SM00387">
    <property type="entry name" value="HATPase_c"/>
    <property type="match status" value="1"/>
</dbReference>
<evidence type="ECO:0000256" key="5">
    <source>
        <dbReference type="ARBA" id="ARBA00022741"/>
    </source>
</evidence>
<name>A0ABS0GVU4_9ACTN</name>
<feature type="transmembrane region" description="Helical" evidence="9">
    <location>
        <begin position="128"/>
        <end position="153"/>
    </location>
</feature>
<keyword evidence="9" id="KW-0812">Transmembrane</keyword>
<dbReference type="InterPro" id="IPR050482">
    <property type="entry name" value="Sensor_HK_TwoCompSys"/>
</dbReference>
<keyword evidence="6 11" id="KW-0418">Kinase</keyword>
<gene>
    <name evidence="11" type="ORF">I0C86_15280</name>
</gene>
<comment type="caution">
    <text evidence="11">The sequence shown here is derived from an EMBL/GenBank/DDBJ whole genome shotgun (WGS) entry which is preliminary data.</text>
</comment>
<keyword evidence="12" id="KW-1185">Reference proteome</keyword>
<dbReference type="PANTHER" id="PTHR24421:SF10">
    <property type="entry name" value="NITRATE_NITRITE SENSOR PROTEIN NARQ"/>
    <property type="match status" value="1"/>
</dbReference>
<reference evidence="11 12" key="1">
    <citation type="submission" date="2020-11" db="EMBL/GenBank/DDBJ databases">
        <title>A novel isolate from a Black sea contaminated sediment with potential to produce alkanes: Plantactinospora alkalitolerans sp. nov.</title>
        <authorList>
            <person name="Carro L."/>
            <person name="Veyisoglu A."/>
            <person name="Guven K."/>
            <person name="Schumann P."/>
            <person name="Klenk H.-P."/>
            <person name="Sahin N."/>
        </authorList>
    </citation>
    <scope>NUCLEOTIDE SEQUENCE [LARGE SCALE GENOMIC DNA]</scope>
    <source>
        <strain evidence="11 12">S1510</strain>
    </source>
</reference>